<dbReference type="Proteomes" id="UP001162131">
    <property type="component" value="Unassembled WGS sequence"/>
</dbReference>
<protein>
    <recommendedName>
        <fullName evidence="5">Kelch repeat-containing protein</fullName>
    </recommendedName>
</protein>
<dbReference type="SUPFAM" id="SSF50965">
    <property type="entry name" value="Galactose oxidase, central domain"/>
    <property type="match status" value="1"/>
</dbReference>
<dbReference type="SUPFAM" id="SSF117281">
    <property type="entry name" value="Kelch motif"/>
    <property type="match status" value="1"/>
</dbReference>
<keyword evidence="1" id="KW-0880">Kelch repeat</keyword>
<dbReference type="Pfam" id="PF24681">
    <property type="entry name" value="Kelch_KLHDC2_KLHL20_DRC7"/>
    <property type="match status" value="2"/>
</dbReference>
<dbReference type="AlphaFoldDB" id="A0AAU9INR3"/>
<evidence type="ECO:0008006" key="5">
    <source>
        <dbReference type="Google" id="ProtNLM"/>
    </source>
</evidence>
<organism evidence="3 4">
    <name type="scientific">Blepharisma stoltei</name>
    <dbReference type="NCBI Taxonomy" id="1481888"/>
    <lineage>
        <taxon>Eukaryota</taxon>
        <taxon>Sar</taxon>
        <taxon>Alveolata</taxon>
        <taxon>Ciliophora</taxon>
        <taxon>Postciliodesmatophora</taxon>
        <taxon>Heterotrichea</taxon>
        <taxon>Heterotrichida</taxon>
        <taxon>Blepharismidae</taxon>
        <taxon>Blepharisma</taxon>
    </lineage>
</organism>
<dbReference type="PANTHER" id="PTHR46093:SF18">
    <property type="entry name" value="FIBRONECTIN TYPE-III DOMAIN-CONTAINING PROTEIN"/>
    <property type="match status" value="1"/>
</dbReference>
<dbReference type="InterPro" id="IPR015915">
    <property type="entry name" value="Kelch-typ_b-propeller"/>
</dbReference>
<proteinExistence type="predicted"/>
<dbReference type="InterPro" id="IPR011043">
    <property type="entry name" value="Gal_Oxase/kelch_b-propeller"/>
</dbReference>
<keyword evidence="2" id="KW-0677">Repeat</keyword>
<dbReference type="Gene3D" id="2.120.10.80">
    <property type="entry name" value="Kelch-type beta propeller"/>
    <property type="match status" value="2"/>
</dbReference>
<evidence type="ECO:0000256" key="1">
    <source>
        <dbReference type="ARBA" id="ARBA00022441"/>
    </source>
</evidence>
<reference evidence="3" key="1">
    <citation type="submission" date="2021-09" db="EMBL/GenBank/DDBJ databases">
        <authorList>
            <consortium name="AG Swart"/>
            <person name="Singh M."/>
            <person name="Singh A."/>
            <person name="Seah K."/>
            <person name="Emmerich C."/>
        </authorList>
    </citation>
    <scope>NUCLEOTIDE SEQUENCE</scope>
    <source>
        <strain evidence="3">ATCC30299</strain>
    </source>
</reference>
<sequence>MLPGLDKKLHHIRRLSAQTPAANCPTNRKSRISYLKLSTPVSRTSPSSPTFENTAKPFKDYDIKFQECPTPQDMLKSIKSSFAENKRFLNPSIERNLEKMNFSHQPQADANPPYKYEKEYRPPPQIEVRHSDYVEKFYHSPESATLQNKISFPGDWDFDVKKILKQSESIAFAKALGNKIAAKNNPEEANAPDEFLNLLLRETETQQTIEKDEHPEITKFFWYKNIYAGPPSREGGSLVKIKGKYYLFGGQNRIKHSDIRVFDPLKWTWSILETEYSPKGRIGHSAVGYKGKMIVFGGWSQYSARLGIRRCVKKLFVYSIKSNKWQHYIGAGLLPSARRHQASSRIGKTMIMFGGISQESKVLSSLYTLDIKDQRWTKHNISGAKPCGRSHSTLTSVYPSAIMEMFNFDLFSIPIQVGSSNGFYLFGGNSMRGEAKNDLWILRPVDGYLVWKELKPKGNTPSARFDHTTVYVNHRLIIYGGRNDALLNFEKNSPCKDIGILKIETLEWENVFISGDQPNFRWGHNAGVIGSKMIILGGLDYYQFMNSDMLLLETDQIIAKERIKAYEEQPRPKEETKINFKKYITELTSKFGLAEM</sequence>
<dbReference type="EMBL" id="CAJZBQ010000018">
    <property type="protein sequence ID" value="CAG9317240.1"/>
    <property type="molecule type" value="Genomic_DNA"/>
</dbReference>
<dbReference type="PANTHER" id="PTHR46093">
    <property type="entry name" value="ACYL-COA-BINDING DOMAIN-CONTAINING PROTEIN 5"/>
    <property type="match status" value="1"/>
</dbReference>
<keyword evidence="4" id="KW-1185">Reference proteome</keyword>
<evidence type="ECO:0000313" key="4">
    <source>
        <dbReference type="Proteomes" id="UP001162131"/>
    </source>
</evidence>
<gene>
    <name evidence="3" type="ORF">BSTOLATCC_MIC18494</name>
</gene>
<name>A0AAU9INR3_9CILI</name>
<accession>A0AAU9INR3</accession>
<comment type="caution">
    <text evidence="3">The sequence shown here is derived from an EMBL/GenBank/DDBJ whole genome shotgun (WGS) entry which is preliminary data.</text>
</comment>
<evidence type="ECO:0000256" key="2">
    <source>
        <dbReference type="ARBA" id="ARBA00022737"/>
    </source>
</evidence>
<evidence type="ECO:0000313" key="3">
    <source>
        <dbReference type="EMBL" id="CAG9317240.1"/>
    </source>
</evidence>